<dbReference type="AlphaFoldDB" id="A0A164K106"/>
<sequence length="128" mass="14238">MIIDIEVFTISYLAPLGAVRAEMPNVPPTPFWLVTRISGSDDGITDWGTIQVDVFAATRDGARVAARAMHARMLALTAKTVVATDEGPARIDHRRTLLTPAYLDYQDENLRRYVARYELASRLTAHPI</sequence>
<comment type="caution">
    <text evidence="1">The sequence shown here is derived from an EMBL/GenBank/DDBJ whole genome shotgun (WGS) entry which is preliminary data.</text>
</comment>
<gene>
    <name evidence="1" type="ORF">AWN90_41040</name>
</gene>
<evidence type="ECO:0008006" key="3">
    <source>
        <dbReference type="Google" id="ProtNLM"/>
    </source>
</evidence>
<name>A0A164K106_9NOCA</name>
<protein>
    <recommendedName>
        <fullName evidence="3">DUF3168 domain-containing protein</fullName>
    </recommendedName>
</protein>
<dbReference type="Proteomes" id="UP000076512">
    <property type="component" value="Unassembled WGS sequence"/>
</dbReference>
<dbReference type="STRING" id="455432.AWN90_41040"/>
<evidence type="ECO:0000313" key="2">
    <source>
        <dbReference type="Proteomes" id="UP000076512"/>
    </source>
</evidence>
<accession>A0A164K106</accession>
<dbReference type="EMBL" id="LWGR01000013">
    <property type="protein sequence ID" value="KZM70914.1"/>
    <property type="molecule type" value="Genomic_DNA"/>
</dbReference>
<evidence type="ECO:0000313" key="1">
    <source>
        <dbReference type="EMBL" id="KZM70914.1"/>
    </source>
</evidence>
<reference evidence="1 2" key="1">
    <citation type="submission" date="2016-04" db="EMBL/GenBank/DDBJ databases">
        <authorList>
            <person name="Evans L.H."/>
            <person name="Alamgir A."/>
            <person name="Owens N."/>
            <person name="Weber N.D."/>
            <person name="Virtaneva K."/>
            <person name="Barbian K."/>
            <person name="Babar A."/>
            <person name="Rosenke K."/>
        </authorList>
    </citation>
    <scope>NUCLEOTIDE SEQUENCE [LARGE SCALE GENOMIC DNA]</scope>
    <source>
        <strain evidence="1 2">IFM 0406</strain>
    </source>
</reference>
<proteinExistence type="predicted"/>
<keyword evidence="2" id="KW-1185">Reference proteome</keyword>
<dbReference type="RefSeq" id="WP_067594748.1">
    <property type="nucleotide sequence ID" value="NZ_JAAFZG010000003.1"/>
</dbReference>
<dbReference type="OrthoDB" id="420811at85007"/>
<organism evidence="1 2">
    <name type="scientific">Nocardia terpenica</name>
    <dbReference type="NCBI Taxonomy" id="455432"/>
    <lineage>
        <taxon>Bacteria</taxon>
        <taxon>Bacillati</taxon>
        <taxon>Actinomycetota</taxon>
        <taxon>Actinomycetes</taxon>
        <taxon>Mycobacteriales</taxon>
        <taxon>Nocardiaceae</taxon>
        <taxon>Nocardia</taxon>
    </lineage>
</organism>